<keyword evidence="4" id="KW-0309">Germination</keyword>
<keyword evidence="7 8" id="KW-0472">Membrane</keyword>
<gene>
    <name evidence="9" type="ORF">HNQ94_001555</name>
</gene>
<organism evidence="9 10">
    <name type="scientific">Salirhabdus euzebyi</name>
    <dbReference type="NCBI Taxonomy" id="394506"/>
    <lineage>
        <taxon>Bacteria</taxon>
        <taxon>Bacillati</taxon>
        <taxon>Bacillota</taxon>
        <taxon>Bacilli</taxon>
        <taxon>Bacillales</taxon>
        <taxon>Bacillaceae</taxon>
        <taxon>Salirhabdus</taxon>
    </lineage>
</organism>
<feature type="transmembrane region" description="Helical" evidence="8">
    <location>
        <begin position="41"/>
        <end position="61"/>
    </location>
</feature>
<reference evidence="9 10" key="1">
    <citation type="submission" date="2020-08" db="EMBL/GenBank/DDBJ databases">
        <title>Genomic Encyclopedia of Type Strains, Phase IV (KMG-IV): sequencing the most valuable type-strain genomes for metagenomic binning, comparative biology and taxonomic classification.</title>
        <authorList>
            <person name="Goeker M."/>
        </authorList>
    </citation>
    <scope>NUCLEOTIDE SEQUENCE [LARGE SCALE GENOMIC DNA]</scope>
    <source>
        <strain evidence="9 10">DSM 19612</strain>
    </source>
</reference>
<feature type="transmembrane region" description="Helical" evidence="8">
    <location>
        <begin position="187"/>
        <end position="208"/>
    </location>
</feature>
<feature type="transmembrane region" description="Helical" evidence="8">
    <location>
        <begin position="119"/>
        <end position="136"/>
    </location>
</feature>
<feature type="transmembrane region" description="Helical" evidence="8">
    <location>
        <begin position="270"/>
        <end position="290"/>
    </location>
</feature>
<comment type="similarity">
    <text evidence="2">Belongs to the amino acid-polyamine-organocation (APC) superfamily. Spore germination protein (SGP) (TC 2.A.3.9) family.</text>
</comment>
<comment type="caution">
    <text evidence="9">The sequence shown here is derived from an EMBL/GenBank/DDBJ whole genome shotgun (WGS) entry which is preliminary data.</text>
</comment>
<feature type="transmembrane region" description="Helical" evidence="8">
    <location>
        <begin position="311"/>
        <end position="330"/>
    </location>
</feature>
<dbReference type="RefSeq" id="WP_174495777.1">
    <property type="nucleotide sequence ID" value="NZ_CADDWK010000004.1"/>
</dbReference>
<dbReference type="PANTHER" id="PTHR34975">
    <property type="entry name" value="SPORE GERMINATION PROTEIN A2"/>
    <property type="match status" value="1"/>
</dbReference>
<feature type="transmembrane region" description="Helical" evidence="8">
    <location>
        <begin position="220"/>
        <end position="242"/>
    </location>
</feature>
<keyword evidence="10" id="KW-1185">Reference proteome</keyword>
<protein>
    <submittedName>
        <fullName evidence="9">Spore germination protein KB</fullName>
    </submittedName>
</protein>
<evidence type="ECO:0000256" key="3">
    <source>
        <dbReference type="ARBA" id="ARBA00022448"/>
    </source>
</evidence>
<feature type="transmembrane region" description="Helical" evidence="8">
    <location>
        <begin position="12"/>
        <end position="35"/>
    </location>
</feature>
<sequence length="370" mass="41715">MIEKGKISMRQFTILVFMYTLGTSVISLPSISTTFAHENGWIAVLMASIIGMLLVFMYIIISKLDEKKNLFELAEWIFGKWIGKAISALILLFILFLTAGNLRQIGDFLSTQIMTETPIQVLMVMFLLTALFAVKLGLEVTARTCEVFFPYAFFALLALLVMVTPTVDITKIQPILQKNMVGTFEAIVPSLGTPFLELFIFIAILPYVKKPKSARKGYLIGVGLGSFFLVAITFMCLTVLGADFTARNLFPTYVLGKTISLVQFLERIEIIVAIAWFFTIYFKIVLNFYVLSLGMSHFFQLKKTHTLSVPLAFFIIVLATINSPNIIYYLDFILYYWAPFAAVFGILIPVLVLIVGKIKVRKKDNITKTE</sequence>
<dbReference type="GO" id="GO:0016020">
    <property type="term" value="C:membrane"/>
    <property type="evidence" value="ECO:0007669"/>
    <property type="project" value="UniProtKB-SubCell"/>
</dbReference>
<evidence type="ECO:0000313" key="9">
    <source>
        <dbReference type="EMBL" id="MBB6453107.1"/>
    </source>
</evidence>
<dbReference type="AlphaFoldDB" id="A0A841Q3Z1"/>
<comment type="subcellular location">
    <subcellularLocation>
        <location evidence="1">Membrane</location>
        <topology evidence="1">Multi-pass membrane protein</topology>
    </subcellularLocation>
</comment>
<feature type="transmembrane region" description="Helical" evidence="8">
    <location>
        <begin position="336"/>
        <end position="356"/>
    </location>
</feature>
<evidence type="ECO:0000313" key="10">
    <source>
        <dbReference type="Proteomes" id="UP000581688"/>
    </source>
</evidence>
<proteinExistence type="inferred from homology"/>
<evidence type="ECO:0000256" key="4">
    <source>
        <dbReference type="ARBA" id="ARBA00022544"/>
    </source>
</evidence>
<dbReference type="Proteomes" id="UP000581688">
    <property type="component" value="Unassembled WGS sequence"/>
</dbReference>
<evidence type="ECO:0000256" key="7">
    <source>
        <dbReference type="ARBA" id="ARBA00023136"/>
    </source>
</evidence>
<feature type="transmembrane region" description="Helical" evidence="8">
    <location>
        <begin position="148"/>
        <end position="167"/>
    </location>
</feature>
<dbReference type="Pfam" id="PF03845">
    <property type="entry name" value="Spore_permease"/>
    <property type="match status" value="1"/>
</dbReference>
<dbReference type="EMBL" id="JACHGH010000004">
    <property type="protein sequence ID" value="MBB6453107.1"/>
    <property type="molecule type" value="Genomic_DNA"/>
</dbReference>
<keyword evidence="5 8" id="KW-0812">Transmembrane</keyword>
<dbReference type="PANTHER" id="PTHR34975:SF2">
    <property type="entry name" value="SPORE GERMINATION PROTEIN A2"/>
    <property type="match status" value="1"/>
</dbReference>
<evidence type="ECO:0000256" key="5">
    <source>
        <dbReference type="ARBA" id="ARBA00022692"/>
    </source>
</evidence>
<name>A0A841Q3Z1_9BACI</name>
<keyword evidence="3" id="KW-0813">Transport</keyword>
<evidence type="ECO:0000256" key="1">
    <source>
        <dbReference type="ARBA" id="ARBA00004141"/>
    </source>
</evidence>
<dbReference type="InterPro" id="IPR004761">
    <property type="entry name" value="Spore_GerAB"/>
</dbReference>
<evidence type="ECO:0000256" key="8">
    <source>
        <dbReference type="SAM" id="Phobius"/>
    </source>
</evidence>
<keyword evidence="6 8" id="KW-1133">Transmembrane helix</keyword>
<dbReference type="NCBIfam" id="TIGR00912">
    <property type="entry name" value="2A0309"/>
    <property type="match status" value="1"/>
</dbReference>
<dbReference type="GO" id="GO:0009847">
    <property type="term" value="P:spore germination"/>
    <property type="evidence" value="ECO:0007669"/>
    <property type="project" value="InterPro"/>
</dbReference>
<evidence type="ECO:0000256" key="6">
    <source>
        <dbReference type="ARBA" id="ARBA00022989"/>
    </source>
</evidence>
<accession>A0A841Q3Z1</accession>
<feature type="transmembrane region" description="Helical" evidence="8">
    <location>
        <begin position="81"/>
        <end position="99"/>
    </location>
</feature>
<evidence type="ECO:0000256" key="2">
    <source>
        <dbReference type="ARBA" id="ARBA00007998"/>
    </source>
</evidence>